<name>A0A0G3EIY6_9BACT</name>
<evidence type="ECO:0000256" key="2">
    <source>
        <dbReference type="ARBA" id="ARBA00022679"/>
    </source>
</evidence>
<dbReference type="PANTHER" id="PTHR46161">
    <property type="entry name" value="NUCLEOSIDE DIPHOSPHATE KINASE"/>
    <property type="match status" value="1"/>
</dbReference>
<comment type="similarity">
    <text evidence="1 7">Belongs to the NDK family.</text>
</comment>
<evidence type="ECO:0000256" key="1">
    <source>
        <dbReference type="ARBA" id="ARBA00008142"/>
    </source>
</evidence>
<dbReference type="Proteomes" id="UP000035268">
    <property type="component" value="Chromosome"/>
</dbReference>
<evidence type="ECO:0000256" key="6">
    <source>
        <dbReference type="ARBA" id="ARBA00023080"/>
    </source>
</evidence>
<dbReference type="SMART" id="SM00562">
    <property type="entry name" value="NDK"/>
    <property type="match status" value="1"/>
</dbReference>
<comment type="catalytic activity">
    <reaction evidence="8">
        <text>a 2'-deoxyribonucleoside 5'-diphosphate + ATP = a 2'-deoxyribonucleoside 5'-triphosphate + ADP</text>
        <dbReference type="Rhea" id="RHEA:44640"/>
        <dbReference type="ChEBI" id="CHEBI:30616"/>
        <dbReference type="ChEBI" id="CHEBI:61560"/>
        <dbReference type="ChEBI" id="CHEBI:73316"/>
        <dbReference type="ChEBI" id="CHEBI:456216"/>
        <dbReference type="EC" id="2.7.4.6"/>
    </reaction>
</comment>
<evidence type="ECO:0000259" key="9">
    <source>
        <dbReference type="SMART" id="SM00562"/>
    </source>
</evidence>
<reference evidence="10 11" key="2">
    <citation type="journal article" date="2016" name="ISME J.">
        <title>Characterization of the first cultured representative of Verrucomicrobia subdivision 5 indicates the proposal of a novel phylum.</title>
        <authorList>
            <person name="Spring S."/>
            <person name="Bunk B."/>
            <person name="Sproer C."/>
            <person name="Schumann P."/>
            <person name="Rohde M."/>
            <person name="Tindall B.J."/>
            <person name="Klenk H.P."/>
        </authorList>
    </citation>
    <scope>NUCLEOTIDE SEQUENCE [LARGE SCALE GENOMIC DNA]</scope>
    <source>
        <strain evidence="10 11">L21-Fru-AB</strain>
    </source>
</reference>
<comment type="caution">
    <text evidence="7">Lacks conserved residue(s) required for the propagation of feature annotation.</text>
</comment>
<dbReference type="GO" id="GO:0005524">
    <property type="term" value="F:ATP binding"/>
    <property type="evidence" value="ECO:0007669"/>
    <property type="project" value="UniProtKB-KW"/>
</dbReference>
<dbReference type="RefSeq" id="WP_052882615.1">
    <property type="nucleotide sequence ID" value="NZ_CP010904.1"/>
</dbReference>
<keyword evidence="5 8" id="KW-0067">ATP-binding</keyword>
<gene>
    <name evidence="10" type="primary">ndk</name>
    <name evidence="10" type="ORF">L21SP4_02148</name>
</gene>
<keyword evidence="2 8" id="KW-0808">Transferase</keyword>
<dbReference type="SUPFAM" id="SSF54919">
    <property type="entry name" value="Nucleoside diphosphate kinase, NDK"/>
    <property type="match status" value="2"/>
</dbReference>
<keyword evidence="11" id="KW-1185">Reference proteome</keyword>
<evidence type="ECO:0000256" key="3">
    <source>
        <dbReference type="ARBA" id="ARBA00022741"/>
    </source>
</evidence>
<sequence length="393" mass="43915">MADELAFALINPYTLRKSRTGGVIARLITLTGLELVAARIFCPSQELAERYAALLRENEDVDPASRPILADYVEHAYTPDPRTGRGHRVMMLLFRGEDAIGKIRRATGGLRQDTGSAETVRATYGDYVVDDSGELIYLEPAVMIETSRESVARTLGLWAEYSARDGGLQERAGDVDAGDEVQTTLVLIKPDNFRFPSSRPGNIIDLFSRSGLRIVGAQVHRMTVSEALEFYGPVREVLREKLRSKAAELASSAVEHELGFTIPDEVRGRLADELGPLYADDQFYRIIRFMTGMWVPDVPEKDRSLPGRERCLAIVYKGRHAIDRIRSILGPTDPDKAEPGSVRREFGRDIMVNAAHASDSPDNAARELNIIRVEKDTIRSWYEAYYETPKKEG</sequence>
<feature type="domain" description="Nucleoside diphosphate kinase-like" evidence="9">
    <location>
        <begin position="181"/>
        <end position="379"/>
    </location>
</feature>
<protein>
    <recommendedName>
        <fullName evidence="8">Nucleoside diphosphate kinase</fullName>
        <ecNumber evidence="8">2.7.4.6</ecNumber>
    </recommendedName>
</protein>
<dbReference type="EMBL" id="CP010904">
    <property type="protein sequence ID" value="AKJ65377.1"/>
    <property type="molecule type" value="Genomic_DNA"/>
</dbReference>
<evidence type="ECO:0000313" key="11">
    <source>
        <dbReference type="Proteomes" id="UP000035268"/>
    </source>
</evidence>
<dbReference type="InterPro" id="IPR023005">
    <property type="entry name" value="Nucleoside_diP_kinase_AS"/>
</dbReference>
<keyword evidence="6" id="KW-0546">Nucleotide metabolism</keyword>
<keyword evidence="4 8" id="KW-0418">Kinase</keyword>
<dbReference type="KEGG" id="vbl:L21SP4_02148"/>
<evidence type="ECO:0000313" key="10">
    <source>
        <dbReference type="EMBL" id="AKJ65377.1"/>
    </source>
</evidence>
<dbReference type="AlphaFoldDB" id="A0A0G3EIY6"/>
<dbReference type="GO" id="GO:0009117">
    <property type="term" value="P:nucleotide metabolic process"/>
    <property type="evidence" value="ECO:0007669"/>
    <property type="project" value="UniProtKB-KW"/>
</dbReference>
<dbReference type="PROSITE" id="PS00469">
    <property type="entry name" value="NDPK"/>
    <property type="match status" value="1"/>
</dbReference>
<dbReference type="InterPro" id="IPR034907">
    <property type="entry name" value="NDK-like_dom"/>
</dbReference>
<dbReference type="EC" id="2.7.4.6" evidence="8"/>
<evidence type="ECO:0000256" key="8">
    <source>
        <dbReference type="RuleBase" id="RU004013"/>
    </source>
</evidence>
<organism evidence="10 11">
    <name type="scientific">Kiritimatiella glycovorans</name>
    <dbReference type="NCBI Taxonomy" id="1307763"/>
    <lineage>
        <taxon>Bacteria</taxon>
        <taxon>Pseudomonadati</taxon>
        <taxon>Kiritimatiellota</taxon>
        <taxon>Kiritimatiellia</taxon>
        <taxon>Kiritimatiellales</taxon>
        <taxon>Kiritimatiellaceae</taxon>
        <taxon>Kiritimatiella</taxon>
    </lineage>
</organism>
<dbReference type="Gene3D" id="3.30.70.141">
    <property type="entry name" value="Nucleoside diphosphate kinase-like domain"/>
    <property type="match status" value="2"/>
</dbReference>
<evidence type="ECO:0000256" key="4">
    <source>
        <dbReference type="ARBA" id="ARBA00022777"/>
    </source>
</evidence>
<dbReference type="STRING" id="1307763.L21SP4_02148"/>
<evidence type="ECO:0000256" key="5">
    <source>
        <dbReference type="ARBA" id="ARBA00022840"/>
    </source>
</evidence>
<evidence type="ECO:0000256" key="7">
    <source>
        <dbReference type="PROSITE-ProRule" id="PRU00706"/>
    </source>
</evidence>
<dbReference type="Pfam" id="PF00334">
    <property type="entry name" value="NDK"/>
    <property type="match status" value="1"/>
</dbReference>
<dbReference type="OrthoDB" id="9801161at2"/>
<dbReference type="PANTHER" id="PTHR46161:SF3">
    <property type="entry name" value="NUCLEOSIDE DIPHOSPHATE KINASE DDB_G0292928-RELATED"/>
    <property type="match status" value="1"/>
</dbReference>
<dbReference type="GO" id="GO:0004550">
    <property type="term" value="F:nucleoside diphosphate kinase activity"/>
    <property type="evidence" value="ECO:0007669"/>
    <property type="project" value="UniProtKB-EC"/>
</dbReference>
<accession>A0A0G3EIY6</accession>
<dbReference type="PROSITE" id="PS51374">
    <property type="entry name" value="NDPK_LIKE"/>
    <property type="match status" value="1"/>
</dbReference>
<keyword evidence="3 8" id="KW-0547">Nucleotide-binding</keyword>
<dbReference type="InterPro" id="IPR036850">
    <property type="entry name" value="NDK-like_dom_sf"/>
</dbReference>
<proteinExistence type="inferred from homology"/>
<reference evidence="11" key="1">
    <citation type="submission" date="2015-02" db="EMBL/GenBank/DDBJ databases">
        <title>Description and complete genome sequence of the first cultured representative of the subdivision 5 of the Verrucomicrobia phylum.</title>
        <authorList>
            <person name="Spring S."/>
            <person name="Bunk B."/>
            <person name="Sproer C."/>
            <person name="Klenk H.-P."/>
        </authorList>
    </citation>
    <scope>NUCLEOTIDE SEQUENCE [LARGE SCALE GENOMIC DNA]</scope>
    <source>
        <strain evidence="11">L21-Fru-AB</strain>
    </source>
</reference>